<dbReference type="AlphaFoldDB" id="A0A7S2JRT7"/>
<gene>
    <name evidence="1" type="ORF">CBRE1094_LOCUS47205</name>
</gene>
<reference evidence="1" key="1">
    <citation type="submission" date="2021-01" db="EMBL/GenBank/DDBJ databases">
        <authorList>
            <person name="Corre E."/>
            <person name="Pelletier E."/>
            <person name="Niang G."/>
            <person name="Scheremetjew M."/>
            <person name="Finn R."/>
            <person name="Kale V."/>
            <person name="Holt S."/>
            <person name="Cochrane G."/>
            <person name="Meng A."/>
            <person name="Brown T."/>
            <person name="Cohen L."/>
        </authorList>
    </citation>
    <scope>NUCLEOTIDE SEQUENCE</scope>
    <source>
        <strain evidence="1">UTEX LB 985</strain>
    </source>
</reference>
<proteinExistence type="predicted"/>
<sequence>MRAMEERMPPLLRSTASTCGYVSSVTCQTRSRSALESAIAGSLPAHTQRQQDALCGTSRAKIMSKIAFRTASKYLQPQHSTSSRLESYSRKQLTFLCLEFNLRHRPHI</sequence>
<organism evidence="1">
    <name type="scientific">Haptolina brevifila</name>
    <dbReference type="NCBI Taxonomy" id="156173"/>
    <lineage>
        <taxon>Eukaryota</taxon>
        <taxon>Haptista</taxon>
        <taxon>Haptophyta</taxon>
        <taxon>Prymnesiophyceae</taxon>
        <taxon>Prymnesiales</taxon>
        <taxon>Prymnesiaceae</taxon>
        <taxon>Haptolina</taxon>
    </lineage>
</organism>
<evidence type="ECO:0000313" key="1">
    <source>
        <dbReference type="EMBL" id="CAD9555791.1"/>
    </source>
</evidence>
<accession>A0A7S2JRT7</accession>
<protein>
    <submittedName>
        <fullName evidence="1">Uncharacterized protein</fullName>
    </submittedName>
</protein>
<dbReference type="EMBL" id="HBGU01086460">
    <property type="protein sequence ID" value="CAD9555791.1"/>
    <property type="molecule type" value="Transcribed_RNA"/>
</dbReference>
<name>A0A7S2JRT7_9EUKA</name>